<sequence>MDDLWMREMTARIAEPVAALGARERIELMADALEFAAYRSATGLYRWFTPEVDRLLRTALRTARAGAVPGSVGFEEFCDAIGPLIDVVSPANSALLMTAMDLVSATVEGARPGDVTNLLSNCYDVTMQAQGFGRRITLADQLGSEPCLEIIRQQQRLLAGATPRD</sequence>
<comment type="caution">
    <text evidence="1">The sequence shown here is derived from an EMBL/GenBank/DDBJ whole genome shotgun (WGS) entry which is preliminary data.</text>
</comment>
<dbReference type="RefSeq" id="WP_203840594.1">
    <property type="nucleotide sequence ID" value="NZ_BAAATV010000013.1"/>
</dbReference>
<keyword evidence="2" id="KW-1185">Reference proteome</keyword>
<proteinExistence type="predicted"/>
<accession>A0ABQ3ZY89</accession>
<gene>
    <name evidence="1" type="ORF">Ahu01nite_066470</name>
</gene>
<evidence type="ECO:0000313" key="2">
    <source>
        <dbReference type="Proteomes" id="UP000603200"/>
    </source>
</evidence>
<name>A0ABQ3ZY89_9ACTN</name>
<dbReference type="Proteomes" id="UP000603200">
    <property type="component" value="Unassembled WGS sequence"/>
</dbReference>
<reference evidence="1 2" key="1">
    <citation type="submission" date="2021-01" db="EMBL/GenBank/DDBJ databases">
        <title>Whole genome shotgun sequence of Actinoplanes humidus NBRC 14915.</title>
        <authorList>
            <person name="Komaki H."/>
            <person name="Tamura T."/>
        </authorList>
    </citation>
    <scope>NUCLEOTIDE SEQUENCE [LARGE SCALE GENOMIC DNA]</scope>
    <source>
        <strain evidence="1 2">NBRC 14915</strain>
    </source>
</reference>
<dbReference type="EMBL" id="BOMN01000092">
    <property type="protein sequence ID" value="GIE23545.1"/>
    <property type="molecule type" value="Genomic_DNA"/>
</dbReference>
<evidence type="ECO:0000313" key="1">
    <source>
        <dbReference type="EMBL" id="GIE23545.1"/>
    </source>
</evidence>
<evidence type="ECO:0008006" key="3">
    <source>
        <dbReference type="Google" id="ProtNLM"/>
    </source>
</evidence>
<organism evidence="1 2">
    <name type="scientific">Winogradskya humida</name>
    <dbReference type="NCBI Taxonomy" id="113566"/>
    <lineage>
        <taxon>Bacteria</taxon>
        <taxon>Bacillati</taxon>
        <taxon>Actinomycetota</taxon>
        <taxon>Actinomycetes</taxon>
        <taxon>Micromonosporales</taxon>
        <taxon>Micromonosporaceae</taxon>
        <taxon>Winogradskya</taxon>
    </lineage>
</organism>
<protein>
    <recommendedName>
        <fullName evidence="3">TetR family transcriptional regulator</fullName>
    </recommendedName>
</protein>